<sequence length="91" mass="10089">MSRVRPGTGISRARGMDAQGEDGGMGGVLRVELLHDRRGWGVEVETWAGAVRRYRYGSEAQARFFAAVFEMGPRVLPPVSTGRRKRTRRAA</sequence>
<proteinExistence type="predicted"/>
<feature type="region of interest" description="Disordered" evidence="1">
    <location>
        <begin position="1"/>
        <end position="24"/>
    </location>
</feature>
<reference evidence="2 3" key="1">
    <citation type="submission" date="2019-07" db="EMBL/GenBank/DDBJ databases">
        <title>Whole genome shotgun sequence of Myxococcus virescens NBRC 100334.</title>
        <authorList>
            <person name="Hosoyama A."/>
            <person name="Uohara A."/>
            <person name="Ohji S."/>
            <person name="Ichikawa N."/>
        </authorList>
    </citation>
    <scope>NUCLEOTIDE SEQUENCE [LARGE SCALE GENOMIC DNA]</scope>
    <source>
        <strain evidence="2 3">NBRC 100334</strain>
    </source>
</reference>
<evidence type="ECO:0000313" key="3">
    <source>
        <dbReference type="Proteomes" id="UP000321224"/>
    </source>
</evidence>
<gene>
    <name evidence="2" type="ORF">MVI01_47920</name>
</gene>
<dbReference type="AlphaFoldDB" id="A0A511HHF4"/>
<organism evidence="2 3">
    <name type="scientific">Myxococcus virescens</name>
    <dbReference type="NCBI Taxonomy" id="83456"/>
    <lineage>
        <taxon>Bacteria</taxon>
        <taxon>Pseudomonadati</taxon>
        <taxon>Myxococcota</taxon>
        <taxon>Myxococcia</taxon>
        <taxon>Myxococcales</taxon>
        <taxon>Cystobacterineae</taxon>
        <taxon>Myxococcaceae</taxon>
        <taxon>Myxococcus</taxon>
    </lineage>
</organism>
<protein>
    <submittedName>
        <fullName evidence="2">Uncharacterized protein</fullName>
    </submittedName>
</protein>
<name>A0A511HHF4_9BACT</name>
<evidence type="ECO:0000313" key="2">
    <source>
        <dbReference type="EMBL" id="GEL73008.1"/>
    </source>
</evidence>
<dbReference type="EMBL" id="BJVY01000030">
    <property type="protein sequence ID" value="GEL73008.1"/>
    <property type="molecule type" value="Genomic_DNA"/>
</dbReference>
<comment type="caution">
    <text evidence="2">The sequence shown here is derived from an EMBL/GenBank/DDBJ whole genome shotgun (WGS) entry which is preliminary data.</text>
</comment>
<evidence type="ECO:0000256" key="1">
    <source>
        <dbReference type="SAM" id="MobiDB-lite"/>
    </source>
</evidence>
<dbReference type="Proteomes" id="UP000321224">
    <property type="component" value="Unassembled WGS sequence"/>
</dbReference>
<accession>A0A511HHF4</accession>